<dbReference type="AlphaFoldDB" id="A0A316Z1A9"/>
<protein>
    <recommendedName>
        <fullName evidence="5">PLC-like phosphodiesterase</fullName>
    </recommendedName>
</protein>
<gene>
    <name evidence="3" type="ORF">FA09DRAFT_341358</name>
</gene>
<organism evidence="3 4">
    <name type="scientific">Tilletiopsis washingtonensis</name>
    <dbReference type="NCBI Taxonomy" id="58919"/>
    <lineage>
        <taxon>Eukaryota</taxon>
        <taxon>Fungi</taxon>
        <taxon>Dikarya</taxon>
        <taxon>Basidiomycota</taxon>
        <taxon>Ustilaginomycotina</taxon>
        <taxon>Exobasidiomycetes</taxon>
        <taxon>Entylomatales</taxon>
        <taxon>Entylomatales incertae sedis</taxon>
        <taxon>Tilletiopsis</taxon>
    </lineage>
</organism>
<keyword evidence="4" id="KW-1185">Reference proteome</keyword>
<evidence type="ECO:0008006" key="5">
    <source>
        <dbReference type="Google" id="ProtNLM"/>
    </source>
</evidence>
<sequence>MRLSLPFALLSLLSLTVASPVRRASTCNGSPALCSRLYSNVTFAGAHNSYAIAPSAQTNAGANQNVSLSFQLDMGVRLLQSQAHASGNSSATGAGVDLCHTSCSIFQGGALEAYLSQVSSWVSSNPSEVLTLLIVNSDALPASRFAQAFESTGLASKVYNPTATGAATNGVVAKSAWPTLGALVDAGTTVVVLLSSGADTSSVGYLLPQFANVWETPYDQTSVPFSCSVDRIDSSSTSSNLMYLSNAYLDEALFGNIVIPAVASLGDTNSESRQLENAYACAGTHGTAPNFLLSDYSQMGEYGVMKAAARLNGVEYTEPTSSPTSRGSGSGSGSGSSSGGSNGAATSPRSLAAMAMGAAGVALLTL</sequence>
<dbReference type="GeneID" id="37271980"/>
<reference evidence="3 4" key="1">
    <citation type="journal article" date="2018" name="Mol. Biol. Evol.">
        <title>Broad Genomic Sampling Reveals a Smut Pathogenic Ancestry of the Fungal Clade Ustilaginomycotina.</title>
        <authorList>
            <person name="Kijpornyongpan T."/>
            <person name="Mondo S.J."/>
            <person name="Barry K."/>
            <person name="Sandor L."/>
            <person name="Lee J."/>
            <person name="Lipzen A."/>
            <person name="Pangilinan J."/>
            <person name="LaButti K."/>
            <person name="Hainaut M."/>
            <person name="Henrissat B."/>
            <person name="Grigoriev I.V."/>
            <person name="Spatafora J.W."/>
            <person name="Aime M.C."/>
        </authorList>
    </citation>
    <scope>NUCLEOTIDE SEQUENCE [LARGE SCALE GENOMIC DNA]</scope>
    <source>
        <strain evidence="3 4">MCA 4186</strain>
    </source>
</reference>
<dbReference type="PANTHER" id="PTHR13593:SF140">
    <property type="entry name" value="PLC-LIKE PHOSPHODIESTERASE"/>
    <property type="match status" value="1"/>
</dbReference>
<dbReference type="InterPro" id="IPR017946">
    <property type="entry name" value="PLC-like_Pdiesterase_TIM-brl"/>
</dbReference>
<dbReference type="Pfam" id="PF26146">
    <property type="entry name" value="PI-PLC_X"/>
    <property type="match status" value="1"/>
</dbReference>
<dbReference type="Gene3D" id="3.20.20.190">
    <property type="entry name" value="Phosphatidylinositol (PI) phosphodiesterase"/>
    <property type="match status" value="1"/>
</dbReference>
<dbReference type="EMBL" id="KZ819306">
    <property type="protein sequence ID" value="PWN95146.1"/>
    <property type="molecule type" value="Genomic_DNA"/>
</dbReference>
<dbReference type="PANTHER" id="PTHR13593">
    <property type="match status" value="1"/>
</dbReference>
<evidence type="ECO:0000313" key="3">
    <source>
        <dbReference type="EMBL" id="PWN95146.1"/>
    </source>
</evidence>
<feature type="compositionally biased region" description="Gly residues" evidence="1">
    <location>
        <begin position="328"/>
        <end position="342"/>
    </location>
</feature>
<evidence type="ECO:0000313" key="4">
    <source>
        <dbReference type="Proteomes" id="UP000245946"/>
    </source>
</evidence>
<dbReference type="InterPro" id="IPR051057">
    <property type="entry name" value="PI-PLC_domain"/>
</dbReference>
<dbReference type="SUPFAM" id="SSF51695">
    <property type="entry name" value="PLC-like phosphodiesterases"/>
    <property type="match status" value="1"/>
</dbReference>
<dbReference type="RefSeq" id="XP_025595425.1">
    <property type="nucleotide sequence ID" value="XM_025744436.1"/>
</dbReference>
<dbReference type="OrthoDB" id="7984201at2759"/>
<evidence type="ECO:0000256" key="1">
    <source>
        <dbReference type="SAM" id="MobiDB-lite"/>
    </source>
</evidence>
<evidence type="ECO:0000256" key="2">
    <source>
        <dbReference type="SAM" id="SignalP"/>
    </source>
</evidence>
<name>A0A316Z1A9_9BASI</name>
<dbReference type="GO" id="GO:0008081">
    <property type="term" value="F:phosphoric diester hydrolase activity"/>
    <property type="evidence" value="ECO:0007669"/>
    <property type="project" value="InterPro"/>
</dbReference>
<dbReference type="Proteomes" id="UP000245946">
    <property type="component" value="Unassembled WGS sequence"/>
</dbReference>
<feature type="region of interest" description="Disordered" evidence="1">
    <location>
        <begin position="316"/>
        <end position="346"/>
    </location>
</feature>
<proteinExistence type="predicted"/>
<accession>A0A316Z1A9</accession>
<dbReference type="GO" id="GO:0006629">
    <property type="term" value="P:lipid metabolic process"/>
    <property type="evidence" value="ECO:0007669"/>
    <property type="project" value="InterPro"/>
</dbReference>
<dbReference type="STRING" id="58919.A0A316Z1A9"/>
<feature type="chain" id="PRO_5016300440" description="PLC-like phosphodiesterase" evidence="2">
    <location>
        <begin position="19"/>
        <end position="366"/>
    </location>
</feature>
<keyword evidence="2" id="KW-0732">Signal</keyword>
<feature type="signal peptide" evidence="2">
    <location>
        <begin position="1"/>
        <end position="18"/>
    </location>
</feature>